<comment type="caution">
    <text evidence="7">The sequence shown here is derived from an EMBL/GenBank/DDBJ whole genome shotgun (WGS) entry which is preliminary data.</text>
</comment>
<keyword evidence="5" id="KW-0560">Oxidoreductase</keyword>
<dbReference type="Proteomes" id="UP001055115">
    <property type="component" value="Unassembled WGS sequence"/>
</dbReference>
<keyword evidence="6" id="KW-0472">Membrane</keyword>
<keyword evidence="8" id="KW-1185">Reference proteome</keyword>
<dbReference type="GO" id="GO:0008395">
    <property type="term" value="F:steroid hydroxylase activity"/>
    <property type="evidence" value="ECO:0007669"/>
    <property type="project" value="TreeGrafter"/>
</dbReference>
<dbReference type="GO" id="GO:0020037">
    <property type="term" value="F:heme binding"/>
    <property type="evidence" value="ECO:0007669"/>
    <property type="project" value="InterPro"/>
</dbReference>
<dbReference type="InterPro" id="IPR050529">
    <property type="entry name" value="CYP450_sterol_14alpha_dmase"/>
</dbReference>
<dbReference type="PRINTS" id="PR00465">
    <property type="entry name" value="EP450IV"/>
</dbReference>
<dbReference type="Gene3D" id="1.10.630.10">
    <property type="entry name" value="Cytochrome P450"/>
    <property type="match status" value="1"/>
</dbReference>
<comment type="similarity">
    <text evidence="1">Belongs to the cytochrome P450 family.</text>
</comment>
<evidence type="ECO:0000256" key="3">
    <source>
        <dbReference type="ARBA" id="ARBA00022723"/>
    </source>
</evidence>
<keyword evidence="6" id="KW-0812">Transmembrane</keyword>
<accession>A0AA37L7M1</accession>
<dbReference type="GeneID" id="73324274"/>
<protein>
    <recommendedName>
        <fullName evidence="9">Cytochrome P450</fullName>
    </recommendedName>
</protein>
<keyword evidence="5" id="KW-0503">Monooxygenase</keyword>
<keyword evidence="4" id="KW-0408">Iron</keyword>
<dbReference type="GO" id="GO:0016705">
    <property type="term" value="F:oxidoreductase activity, acting on paired donors, with incorporation or reduction of molecular oxygen"/>
    <property type="evidence" value="ECO:0007669"/>
    <property type="project" value="InterPro"/>
</dbReference>
<feature type="transmembrane region" description="Helical" evidence="6">
    <location>
        <begin position="20"/>
        <end position="37"/>
    </location>
</feature>
<evidence type="ECO:0000313" key="7">
    <source>
        <dbReference type="EMBL" id="GKT43291.1"/>
    </source>
</evidence>
<dbReference type="InterPro" id="IPR036396">
    <property type="entry name" value="Cyt_P450_sf"/>
</dbReference>
<proteinExistence type="inferred from homology"/>
<dbReference type="GO" id="GO:0005506">
    <property type="term" value="F:iron ion binding"/>
    <property type="evidence" value="ECO:0007669"/>
    <property type="project" value="InterPro"/>
</dbReference>
<evidence type="ECO:0000313" key="8">
    <source>
        <dbReference type="Proteomes" id="UP001055115"/>
    </source>
</evidence>
<dbReference type="SUPFAM" id="SSF48264">
    <property type="entry name" value="Cytochrome P450"/>
    <property type="match status" value="1"/>
</dbReference>
<dbReference type="InterPro" id="IPR002403">
    <property type="entry name" value="Cyt_P450_E_grp-IV"/>
</dbReference>
<evidence type="ECO:0000256" key="5">
    <source>
        <dbReference type="ARBA" id="ARBA00023033"/>
    </source>
</evidence>
<keyword evidence="3" id="KW-0479">Metal-binding</keyword>
<evidence type="ECO:0000256" key="4">
    <source>
        <dbReference type="ARBA" id="ARBA00023004"/>
    </source>
</evidence>
<evidence type="ECO:0000256" key="2">
    <source>
        <dbReference type="ARBA" id="ARBA00022617"/>
    </source>
</evidence>
<dbReference type="RefSeq" id="XP_049125641.1">
    <property type="nucleotide sequence ID" value="XM_049269684.1"/>
</dbReference>
<reference evidence="7 8" key="1">
    <citation type="submission" date="2022-03" db="EMBL/GenBank/DDBJ databases">
        <title>Genome data of Colletotrichum spp.</title>
        <authorList>
            <person name="Utami Y.D."/>
            <person name="Hiruma K."/>
        </authorList>
    </citation>
    <scope>NUCLEOTIDE SEQUENCE [LARGE SCALE GENOMIC DNA]</scope>
    <source>
        <strain evidence="7 8">MAFF 239500</strain>
    </source>
</reference>
<gene>
    <name evidence="7" type="ORF">ColSpa_03472</name>
</gene>
<dbReference type="PANTHER" id="PTHR24304">
    <property type="entry name" value="CYTOCHROME P450 FAMILY 7"/>
    <property type="match status" value="1"/>
</dbReference>
<dbReference type="EMBL" id="BQXU01000007">
    <property type="protein sequence ID" value="GKT43291.1"/>
    <property type="molecule type" value="Genomic_DNA"/>
</dbReference>
<dbReference type="AlphaFoldDB" id="A0AA37L7M1"/>
<evidence type="ECO:0000256" key="6">
    <source>
        <dbReference type="SAM" id="Phobius"/>
    </source>
</evidence>
<dbReference type="PANTHER" id="PTHR24304:SF2">
    <property type="entry name" value="24-HYDROXYCHOLESTEROL 7-ALPHA-HYDROXYLASE"/>
    <property type="match status" value="1"/>
</dbReference>
<keyword evidence="6" id="KW-1133">Transmembrane helix</keyword>
<sequence length="406" mass="45612">MSGFDVFHEVANRLAGSPSVALALSVAIIFLVISCFRPTSNSPPRLKETIPFITNTIQYLTNAGVFIDNVAETLNATGTNIVKFYVGFMPAYVVTGTKNVQYVLNSPALLDGNFLQLILMDKHWGLSDHEISKFANDKSGRSKVPAKVLDTPEDQRYWLGHDRLYVEYLSNRKHSDALADSFYTLFAERLDKQFTTEWATVQLFDLLKVSMAESAIISLFGSKIIDLNPGFVDCYWDFDDVAGTLAWGLPKVFQRKSITAKDKLHSMTRKHIDSAWEHFRWDGPDAESTWEPHFGSRLSRETAKWLREGGFSNQAAAGHTLASLFGLNGNTVPVTTWAMIEVIKDASLFQAVRDESLSAYTTDPVTGERRIDAKRLINLPLMQSLYVEIMRLHVSFNVTRKATQPL</sequence>
<keyword evidence="2" id="KW-0349">Heme</keyword>
<name>A0AA37L7M1_9PEZI</name>
<organism evidence="7 8">
    <name type="scientific">Colletotrichum spaethianum</name>
    <dbReference type="NCBI Taxonomy" id="700344"/>
    <lineage>
        <taxon>Eukaryota</taxon>
        <taxon>Fungi</taxon>
        <taxon>Dikarya</taxon>
        <taxon>Ascomycota</taxon>
        <taxon>Pezizomycotina</taxon>
        <taxon>Sordariomycetes</taxon>
        <taxon>Hypocreomycetidae</taxon>
        <taxon>Glomerellales</taxon>
        <taxon>Glomerellaceae</taxon>
        <taxon>Colletotrichum</taxon>
        <taxon>Colletotrichum spaethianum species complex</taxon>
    </lineage>
</organism>
<evidence type="ECO:0000256" key="1">
    <source>
        <dbReference type="ARBA" id="ARBA00010617"/>
    </source>
</evidence>
<evidence type="ECO:0008006" key="9">
    <source>
        <dbReference type="Google" id="ProtNLM"/>
    </source>
</evidence>